<comment type="caution">
    <text evidence="6">Lacks conserved residue(s) required for the propagation of feature annotation.</text>
</comment>
<dbReference type="GO" id="GO:0004222">
    <property type="term" value="F:metalloendopeptidase activity"/>
    <property type="evidence" value="ECO:0007669"/>
    <property type="project" value="UniProtKB-UniRule"/>
</dbReference>
<keyword evidence="7" id="KW-0732">Signal</keyword>
<dbReference type="InterPro" id="IPR006026">
    <property type="entry name" value="Peptidase_Metallo"/>
</dbReference>
<keyword evidence="3 6" id="KW-0378">Hydrolase</keyword>
<dbReference type="GO" id="GO:0006508">
    <property type="term" value="P:proteolysis"/>
    <property type="evidence" value="ECO:0007669"/>
    <property type="project" value="UniProtKB-KW"/>
</dbReference>
<dbReference type="InterPro" id="IPR034035">
    <property type="entry name" value="Astacin-like_dom"/>
</dbReference>
<dbReference type="PANTHER" id="PTHR10127:SF780">
    <property type="entry name" value="METALLOENDOPEPTIDASE"/>
    <property type="match status" value="1"/>
</dbReference>
<evidence type="ECO:0000256" key="2">
    <source>
        <dbReference type="ARBA" id="ARBA00022723"/>
    </source>
</evidence>
<protein>
    <recommendedName>
        <fullName evidence="7">Metalloendopeptidase</fullName>
        <ecNumber evidence="7">3.4.24.-</ecNumber>
    </recommendedName>
</protein>
<comment type="caution">
    <text evidence="9">The sequence shown here is derived from an EMBL/GenBank/DDBJ whole genome shotgun (WGS) entry which is preliminary data.</text>
</comment>
<feature type="binding site" evidence="6">
    <location>
        <position position="178"/>
    </location>
    <ligand>
        <name>Zn(2+)</name>
        <dbReference type="ChEBI" id="CHEBI:29105"/>
        <note>catalytic</note>
    </ligand>
</feature>
<keyword evidence="10" id="KW-1185">Reference proteome</keyword>
<proteinExistence type="predicted"/>
<reference evidence="9" key="1">
    <citation type="submission" date="2021-11" db="EMBL/GenBank/DDBJ databases">
        <authorList>
            <person name="Schell T."/>
        </authorList>
    </citation>
    <scope>NUCLEOTIDE SEQUENCE</scope>
    <source>
        <strain evidence="9">M5</strain>
    </source>
</reference>
<keyword evidence="4 6" id="KW-0862">Zinc</keyword>
<evidence type="ECO:0000313" key="9">
    <source>
        <dbReference type="EMBL" id="CAH0102758.1"/>
    </source>
</evidence>
<accession>A0A8J2RE35</accession>
<dbReference type="Gene3D" id="3.40.390.10">
    <property type="entry name" value="Collagenase (Catalytic Domain)"/>
    <property type="match status" value="1"/>
</dbReference>
<evidence type="ECO:0000313" key="10">
    <source>
        <dbReference type="Proteomes" id="UP000789390"/>
    </source>
</evidence>
<feature type="chain" id="PRO_5035342183" description="Metalloendopeptidase" evidence="7">
    <location>
        <begin position="24"/>
        <end position="262"/>
    </location>
</feature>
<feature type="binding site" evidence="6">
    <location>
        <position position="172"/>
    </location>
    <ligand>
        <name>Zn(2+)</name>
        <dbReference type="ChEBI" id="CHEBI:29105"/>
        <note>catalytic</note>
    </ligand>
</feature>
<evidence type="ECO:0000256" key="5">
    <source>
        <dbReference type="ARBA" id="ARBA00023049"/>
    </source>
</evidence>
<name>A0A8J2RE35_9CRUS</name>
<keyword evidence="2 6" id="KW-0479">Metal-binding</keyword>
<feature type="binding site" evidence="6">
    <location>
        <position position="168"/>
    </location>
    <ligand>
        <name>Zn(2+)</name>
        <dbReference type="ChEBI" id="CHEBI:29105"/>
        <note>catalytic</note>
    </ligand>
</feature>
<evidence type="ECO:0000256" key="4">
    <source>
        <dbReference type="ARBA" id="ARBA00022833"/>
    </source>
</evidence>
<comment type="cofactor">
    <cofactor evidence="6 7">
        <name>Zn(2+)</name>
        <dbReference type="ChEBI" id="CHEBI:29105"/>
    </cofactor>
    <text evidence="6 7">Binds 1 zinc ion per subunit.</text>
</comment>
<sequence length="262" mass="30072">MATKMNMILSIIWTCCWIQIISGNPAEIMRQSNKFGPPLSADELNCIPTFNKSESNPALNHRCIQHDNKNAYPALKWPKPFQVPYDIDSTFTARERCVIGHAMKKYHNHTCIRFVPRNGESDFIQINKLNITGWDCNSLGSGYIDGSGAHTVNFSPQCFEIEPATAMHELMHRLGFDHEQERPDRDNYITVIYENIPADWRPQYEIAAGSTALLQYDYSSVMHYPLVDRMKTKKNTRGVEVGQHRGLSKLDIMKLNLMYCKI</sequence>
<keyword evidence="5 6" id="KW-0482">Metalloprotease</keyword>
<dbReference type="Proteomes" id="UP000789390">
    <property type="component" value="Unassembled WGS sequence"/>
</dbReference>
<dbReference type="EMBL" id="CAKKLH010000091">
    <property type="protein sequence ID" value="CAH0102758.1"/>
    <property type="molecule type" value="Genomic_DNA"/>
</dbReference>
<evidence type="ECO:0000256" key="7">
    <source>
        <dbReference type="RuleBase" id="RU361183"/>
    </source>
</evidence>
<dbReference type="InterPro" id="IPR024079">
    <property type="entry name" value="MetalloPept_cat_dom_sf"/>
</dbReference>
<dbReference type="SMART" id="SM00235">
    <property type="entry name" value="ZnMc"/>
    <property type="match status" value="1"/>
</dbReference>
<dbReference type="EC" id="3.4.24.-" evidence="7"/>
<evidence type="ECO:0000259" key="8">
    <source>
        <dbReference type="PROSITE" id="PS51864"/>
    </source>
</evidence>
<evidence type="ECO:0000256" key="6">
    <source>
        <dbReference type="PROSITE-ProRule" id="PRU01211"/>
    </source>
</evidence>
<organism evidence="9 10">
    <name type="scientific">Daphnia galeata</name>
    <dbReference type="NCBI Taxonomy" id="27404"/>
    <lineage>
        <taxon>Eukaryota</taxon>
        <taxon>Metazoa</taxon>
        <taxon>Ecdysozoa</taxon>
        <taxon>Arthropoda</taxon>
        <taxon>Crustacea</taxon>
        <taxon>Branchiopoda</taxon>
        <taxon>Diplostraca</taxon>
        <taxon>Cladocera</taxon>
        <taxon>Anomopoda</taxon>
        <taxon>Daphniidae</taxon>
        <taxon>Daphnia</taxon>
    </lineage>
</organism>
<dbReference type="PANTHER" id="PTHR10127">
    <property type="entry name" value="DISCOIDIN, CUB, EGF, LAMININ , AND ZINC METALLOPROTEASE DOMAIN CONTAINING"/>
    <property type="match status" value="1"/>
</dbReference>
<feature type="active site" evidence="6">
    <location>
        <position position="169"/>
    </location>
</feature>
<dbReference type="Pfam" id="PF01400">
    <property type="entry name" value="Astacin"/>
    <property type="match status" value="1"/>
</dbReference>
<feature type="domain" description="Peptidase M12A" evidence="8">
    <location>
        <begin position="70"/>
        <end position="261"/>
    </location>
</feature>
<dbReference type="CDD" id="cd04280">
    <property type="entry name" value="ZnMc_astacin_like"/>
    <property type="match status" value="1"/>
</dbReference>
<dbReference type="AlphaFoldDB" id="A0A8J2RE35"/>
<dbReference type="OrthoDB" id="291007at2759"/>
<evidence type="ECO:0000256" key="3">
    <source>
        <dbReference type="ARBA" id="ARBA00022801"/>
    </source>
</evidence>
<keyword evidence="1 6" id="KW-0645">Protease</keyword>
<evidence type="ECO:0000256" key="1">
    <source>
        <dbReference type="ARBA" id="ARBA00022670"/>
    </source>
</evidence>
<gene>
    <name evidence="9" type="ORF">DGAL_LOCUS5281</name>
</gene>
<dbReference type="SUPFAM" id="SSF55486">
    <property type="entry name" value="Metalloproteases ('zincins'), catalytic domain"/>
    <property type="match status" value="1"/>
</dbReference>
<dbReference type="GO" id="GO:0008270">
    <property type="term" value="F:zinc ion binding"/>
    <property type="evidence" value="ECO:0007669"/>
    <property type="project" value="UniProtKB-UniRule"/>
</dbReference>
<dbReference type="InterPro" id="IPR001506">
    <property type="entry name" value="Peptidase_M12A"/>
</dbReference>
<dbReference type="PROSITE" id="PS51864">
    <property type="entry name" value="ASTACIN"/>
    <property type="match status" value="1"/>
</dbReference>
<feature type="signal peptide" evidence="7">
    <location>
        <begin position="1"/>
        <end position="23"/>
    </location>
</feature>
<dbReference type="PRINTS" id="PR00480">
    <property type="entry name" value="ASTACIN"/>
</dbReference>